<keyword evidence="2" id="KW-1185">Reference proteome</keyword>
<organism evidence="1 2">
    <name type="scientific">Tetraparma gracilis</name>
    <dbReference type="NCBI Taxonomy" id="2962635"/>
    <lineage>
        <taxon>Eukaryota</taxon>
        <taxon>Sar</taxon>
        <taxon>Stramenopiles</taxon>
        <taxon>Ochrophyta</taxon>
        <taxon>Bolidophyceae</taxon>
        <taxon>Parmales</taxon>
        <taxon>Triparmaceae</taxon>
        <taxon>Tetraparma</taxon>
    </lineage>
</organism>
<sequence>MSSSPPPFSFIVPLGLRCLTAETFKRRSLRSFALPMDWIYSSLPMVLDCIATNFSSLLDPTQYTKVGQTGTHPLIAHTRYTPMVAGVSNATFNHHDPTTPEGHSYLSRTVARWNRILASPGRKLMALVCVDADLWEADEVAALFRQLGGRTENFVMVAVFCEQGTGESSAALTSRLAEPSNSSELIVYHMRCIGRCTGQHWQVPEDADTLASLLLFPPREGRELREPHKFKLLDVPV</sequence>
<reference evidence="1 2" key="1">
    <citation type="journal article" date="2023" name="Commun. Biol.">
        <title>Genome analysis of Parmales, the sister group of diatoms, reveals the evolutionary specialization of diatoms from phago-mixotrophs to photoautotrophs.</title>
        <authorList>
            <person name="Ban H."/>
            <person name="Sato S."/>
            <person name="Yoshikawa S."/>
            <person name="Yamada K."/>
            <person name="Nakamura Y."/>
            <person name="Ichinomiya M."/>
            <person name="Sato N."/>
            <person name="Blanc-Mathieu R."/>
            <person name="Endo H."/>
            <person name="Kuwata A."/>
            <person name="Ogata H."/>
        </authorList>
    </citation>
    <scope>NUCLEOTIDE SEQUENCE [LARGE SCALE GENOMIC DNA]</scope>
</reference>
<dbReference type="EMBL" id="BRYB01002563">
    <property type="protein sequence ID" value="GMI21840.1"/>
    <property type="molecule type" value="Genomic_DNA"/>
</dbReference>
<comment type="caution">
    <text evidence="1">The sequence shown here is derived from an EMBL/GenBank/DDBJ whole genome shotgun (WGS) entry which is preliminary data.</text>
</comment>
<dbReference type="Proteomes" id="UP001165060">
    <property type="component" value="Unassembled WGS sequence"/>
</dbReference>
<dbReference type="Pfam" id="PF08795">
    <property type="entry name" value="DUF1796"/>
    <property type="match status" value="1"/>
</dbReference>
<evidence type="ECO:0000313" key="2">
    <source>
        <dbReference type="Proteomes" id="UP001165060"/>
    </source>
</evidence>
<gene>
    <name evidence="1" type="ORF">TeGR_g5726</name>
</gene>
<evidence type="ECO:0000313" key="1">
    <source>
        <dbReference type="EMBL" id="GMI21840.1"/>
    </source>
</evidence>
<protein>
    <submittedName>
        <fullName evidence="1">Uncharacterized protein</fullName>
    </submittedName>
</protein>
<name>A0ABQ6M930_9STRA</name>
<proteinExistence type="predicted"/>
<dbReference type="InterPro" id="IPR014903">
    <property type="entry name" value="DUF1796"/>
</dbReference>
<accession>A0ABQ6M930</accession>